<dbReference type="InterPro" id="IPR025476">
    <property type="entry name" value="Helitron_helicase-like"/>
</dbReference>
<sequence length="576" mass="65060">MPAEKDCFQLINDLDHVAYKVQGSLTSKKYMRNEAYSLMAAEGVLSWYFTMAPSDHSHPICVYWAGNKVEFDPVLLQERDRVRSVTSNPVAAARFFNFMVQLFITHILRPGNAALSGLFGNTSVYYGTVEQQGRLTLHIHMIIWLCNSLSPQQVKERLLAGDSIFQRELIAYLESVHKGDYLTGPQVTVSEMRHADTLQPGYVNHTEVLPVTPLAHCSTDGCDECSKGDSTNTWWSYYKQVVDTIVNKCNVHSCHSNTWPDGTLKGNANAKGLDESNVDDTGHINLKKSEVWINTFAVLIYVTDYITKPGLKTHAIFDCIRAIFQWSREHPDDPQKSRKDRARKLMTQMVNVLGAKTELGSPMICTYLLGLPDHYTNRQFATFYWKSFIAEARNFWLADGERPNDVKITLKRGNRNIVGVSPVEDYIHRPSKLEGMSLYDWIGLCECVSNKCASKGTLCDDPIEFDAVKDELNERGDQCDDEPDVLSGDDDADSLDGFIVPSEHEGSPPLSPIDHINIAPASRDDTHRVEYRGHDTDSDNDIDISGDKAKPRKKSKYWKFKFSPEHPLFEHPVIEG</sequence>
<dbReference type="OrthoDB" id="3254930at2759"/>
<feature type="region of interest" description="Disordered" evidence="1">
    <location>
        <begin position="497"/>
        <end position="554"/>
    </location>
</feature>
<evidence type="ECO:0000256" key="1">
    <source>
        <dbReference type="SAM" id="MobiDB-lite"/>
    </source>
</evidence>
<proteinExistence type="predicted"/>
<feature type="domain" description="Helitron helicase-like" evidence="2">
    <location>
        <begin position="4"/>
        <end position="143"/>
    </location>
</feature>
<gene>
    <name evidence="3" type="ORF">ARMOST_16511</name>
</gene>
<dbReference type="AlphaFoldDB" id="A0A284RWE3"/>
<dbReference type="STRING" id="47428.A0A284RWE3"/>
<dbReference type="Pfam" id="PF14214">
    <property type="entry name" value="Helitron_like_N"/>
    <property type="match status" value="1"/>
</dbReference>
<feature type="compositionally biased region" description="Basic and acidic residues" evidence="1">
    <location>
        <begin position="522"/>
        <end position="537"/>
    </location>
</feature>
<reference evidence="4" key="1">
    <citation type="journal article" date="2017" name="Nat. Ecol. Evol.">
        <title>Genome expansion and lineage-specific genetic innovations in the forest pathogenic fungi Armillaria.</title>
        <authorList>
            <person name="Sipos G."/>
            <person name="Prasanna A.N."/>
            <person name="Walter M.C."/>
            <person name="O'Connor E."/>
            <person name="Balint B."/>
            <person name="Krizsan K."/>
            <person name="Kiss B."/>
            <person name="Hess J."/>
            <person name="Varga T."/>
            <person name="Slot J."/>
            <person name="Riley R."/>
            <person name="Boka B."/>
            <person name="Rigling D."/>
            <person name="Barry K."/>
            <person name="Lee J."/>
            <person name="Mihaltcheva S."/>
            <person name="LaButti K."/>
            <person name="Lipzen A."/>
            <person name="Waldron R."/>
            <person name="Moloney N.M."/>
            <person name="Sperisen C."/>
            <person name="Kredics L."/>
            <person name="Vagvoelgyi C."/>
            <person name="Patrignani A."/>
            <person name="Fitzpatrick D."/>
            <person name="Nagy I."/>
            <person name="Doyle S."/>
            <person name="Anderson J.B."/>
            <person name="Grigoriev I.V."/>
            <person name="Gueldener U."/>
            <person name="Muensterkoetter M."/>
            <person name="Nagy L.G."/>
        </authorList>
    </citation>
    <scope>NUCLEOTIDE SEQUENCE [LARGE SCALE GENOMIC DNA]</scope>
    <source>
        <strain evidence="4">C18/9</strain>
    </source>
</reference>
<keyword evidence="4" id="KW-1185">Reference proteome</keyword>
<dbReference type="EMBL" id="FUEG01000019">
    <property type="protein sequence ID" value="SJL13074.1"/>
    <property type="molecule type" value="Genomic_DNA"/>
</dbReference>
<evidence type="ECO:0000259" key="2">
    <source>
        <dbReference type="Pfam" id="PF14214"/>
    </source>
</evidence>
<evidence type="ECO:0000313" key="4">
    <source>
        <dbReference type="Proteomes" id="UP000219338"/>
    </source>
</evidence>
<accession>A0A284RWE3</accession>
<protein>
    <recommendedName>
        <fullName evidence="2">Helitron helicase-like domain-containing protein</fullName>
    </recommendedName>
</protein>
<name>A0A284RWE3_ARMOS</name>
<organism evidence="3 4">
    <name type="scientific">Armillaria ostoyae</name>
    <name type="common">Armillaria root rot fungus</name>
    <dbReference type="NCBI Taxonomy" id="47428"/>
    <lineage>
        <taxon>Eukaryota</taxon>
        <taxon>Fungi</taxon>
        <taxon>Dikarya</taxon>
        <taxon>Basidiomycota</taxon>
        <taxon>Agaricomycotina</taxon>
        <taxon>Agaricomycetes</taxon>
        <taxon>Agaricomycetidae</taxon>
        <taxon>Agaricales</taxon>
        <taxon>Marasmiineae</taxon>
        <taxon>Physalacriaceae</taxon>
        <taxon>Armillaria</taxon>
    </lineage>
</organism>
<dbReference type="Proteomes" id="UP000219338">
    <property type="component" value="Unassembled WGS sequence"/>
</dbReference>
<evidence type="ECO:0000313" key="3">
    <source>
        <dbReference type="EMBL" id="SJL13074.1"/>
    </source>
</evidence>